<dbReference type="Proteomes" id="UP000183407">
    <property type="component" value="Unassembled WGS sequence"/>
</dbReference>
<dbReference type="InterPro" id="IPR016181">
    <property type="entry name" value="Acyl_CoA_acyltransferase"/>
</dbReference>
<dbReference type="AlphaFoldDB" id="A0A1H5JPJ0"/>
<dbReference type="PANTHER" id="PTHR13947">
    <property type="entry name" value="GNAT FAMILY N-ACETYLTRANSFERASE"/>
    <property type="match status" value="1"/>
</dbReference>
<dbReference type="CDD" id="cd04301">
    <property type="entry name" value="NAT_SF"/>
    <property type="match status" value="1"/>
</dbReference>
<evidence type="ECO:0000256" key="1">
    <source>
        <dbReference type="ARBA" id="ARBA00022679"/>
    </source>
</evidence>
<name>A0A1H5JPJ0_RHOJO</name>
<sequence>MIEIRNATPDDYEAVADLTVIAYVGGGFVEAHDPYTNRLRDTAERAEQADVRVAVKEGQIVGSVTIAEPATPYADVAEPGELEFRMLAVSPDARGSGVGTALVRHVLDTAYDRGDRAVVMSTQPDMEDARRIYDRNGFVPVPERNWVPVPGVELTVLVRELV</sequence>
<evidence type="ECO:0000259" key="2">
    <source>
        <dbReference type="PROSITE" id="PS51186"/>
    </source>
</evidence>
<dbReference type="InterPro" id="IPR000182">
    <property type="entry name" value="GNAT_dom"/>
</dbReference>
<evidence type="ECO:0000313" key="4">
    <source>
        <dbReference type="Proteomes" id="UP000183407"/>
    </source>
</evidence>
<protein>
    <submittedName>
        <fullName evidence="3">Predicted N-acetyltransferase YhbS</fullName>
    </submittedName>
</protein>
<feature type="domain" description="N-acetyltransferase" evidence="2">
    <location>
        <begin position="2"/>
        <end position="159"/>
    </location>
</feature>
<dbReference type="Pfam" id="PF00583">
    <property type="entry name" value="Acetyltransf_1"/>
    <property type="match status" value="1"/>
</dbReference>
<organism evidence="3 4">
    <name type="scientific">Rhodococcus jostii</name>
    <dbReference type="NCBI Taxonomy" id="132919"/>
    <lineage>
        <taxon>Bacteria</taxon>
        <taxon>Bacillati</taxon>
        <taxon>Actinomycetota</taxon>
        <taxon>Actinomycetes</taxon>
        <taxon>Mycobacteriales</taxon>
        <taxon>Nocardiaceae</taxon>
        <taxon>Rhodococcus</taxon>
    </lineage>
</organism>
<dbReference type="EMBL" id="FNTL01000004">
    <property type="protein sequence ID" value="SEE54334.1"/>
    <property type="molecule type" value="Genomic_DNA"/>
</dbReference>
<keyword evidence="1 3" id="KW-0808">Transferase</keyword>
<dbReference type="PANTHER" id="PTHR13947:SF37">
    <property type="entry name" value="LD18367P"/>
    <property type="match status" value="1"/>
</dbReference>
<dbReference type="PROSITE" id="PS51186">
    <property type="entry name" value="GNAT"/>
    <property type="match status" value="1"/>
</dbReference>
<dbReference type="SUPFAM" id="SSF55729">
    <property type="entry name" value="Acyl-CoA N-acyltransferases (Nat)"/>
    <property type="match status" value="1"/>
</dbReference>
<dbReference type="GO" id="GO:0008080">
    <property type="term" value="F:N-acetyltransferase activity"/>
    <property type="evidence" value="ECO:0007669"/>
    <property type="project" value="InterPro"/>
</dbReference>
<dbReference type="Gene3D" id="3.40.630.30">
    <property type="match status" value="1"/>
</dbReference>
<dbReference type="RefSeq" id="WP_073359184.1">
    <property type="nucleotide sequence ID" value="NZ_FNTL01000004.1"/>
</dbReference>
<dbReference type="InterPro" id="IPR050769">
    <property type="entry name" value="NAT_camello-type"/>
</dbReference>
<gene>
    <name evidence="3" type="ORF">SAMN04490220_8283</name>
</gene>
<dbReference type="OrthoDB" id="273614at2"/>
<proteinExistence type="predicted"/>
<accession>A0A1H5JPJ0</accession>
<evidence type="ECO:0000313" key="3">
    <source>
        <dbReference type="EMBL" id="SEE54334.1"/>
    </source>
</evidence>
<reference evidence="4" key="1">
    <citation type="submission" date="2016-10" db="EMBL/GenBank/DDBJ databases">
        <authorList>
            <person name="Varghese N."/>
        </authorList>
    </citation>
    <scope>NUCLEOTIDE SEQUENCE [LARGE SCALE GENOMIC DNA]</scope>
    <source>
        <strain evidence="4">DSM 44719</strain>
    </source>
</reference>